<evidence type="ECO:0000313" key="11">
    <source>
        <dbReference type="Proteomes" id="UP001501570"/>
    </source>
</evidence>
<evidence type="ECO:0000256" key="1">
    <source>
        <dbReference type="ARBA" id="ARBA00004651"/>
    </source>
</evidence>
<feature type="transmembrane region" description="Helical" evidence="7">
    <location>
        <begin position="286"/>
        <end position="307"/>
    </location>
</feature>
<keyword evidence="5 7" id="KW-1133">Transmembrane helix</keyword>
<dbReference type="CDD" id="cd06261">
    <property type="entry name" value="TM_PBP2"/>
    <property type="match status" value="1"/>
</dbReference>
<evidence type="ECO:0000256" key="5">
    <source>
        <dbReference type="ARBA" id="ARBA00022989"/>
    </source>
</evidence>
<dbReference type="Pfam" id="PF00528">
    <property type="entry name" value="BPD_transp_1"/>
    <property type="match status" value="1"/>
</dbReference>
<gene>
    <name evidence="10" type="ORF">GCM10023322_30250</name>
</gene>
<dbReference type="Gene3D" id="1.10.3720.10">
    <property type="entry name" value="MetI-like"/>
    <property type="match status" value="1"/>
</dbReference>
<sequence length="321" mass="35114">MSQVSSSQRAAGRLRIPTQPSAGGRRASTQPSRRSIGRIVAWVYVAIILIVTIFPFYWILRTGLSSNDALSVKPQSLWPVGFTLNGFERVLGLVHGNATGTVSALDTGDFLLYLRNSTLYAALMTAFVVFFSTTAAYAFARLHWRGRNLMFSLFLVALMVPGIMTMLPNFVLIKDLGLLNTIPGLILPGALFSAFDVFFLRQFMLGLPNEIDDAARIDGAGPIKALFRVTIPMTAGPITTLSILTFINTWNEYFWPLLVTNDKSTEPLTVGLASFQQNAPTVAPDWSGLMAATLVSALPMLVVFVIFGRRIINSIGFTGIR</sequence>
<keyword evidence="2 7" id="KW-0813">Transport</keyword>
<feature type="domain" description="ABC transmembrane type-1" evidence="9">
    <location>
        <begin position="114"/>
        <end position="307"/>
    </location>
</feature>
<evidence type="ECO:0000259" key="9">
    <source>
        <dbReference type="PROSITE" id="PS50928"/>
    </source>
</evidence>
<comment type="subcellular location">
    <subcellularLocation>
        <location evidence="1 7">Cell membrane</location>
        <topology evidence="1 7">Multi-pass membrane protein</topology>
    </subcellularLocation>
</comment>
<dbReference type="SUPFAM" id="SSF161098">
    <property type="entry name" value="MetI-like"/>
    <property type="match status" value="1"/>
</dbReference>
<dbReference type="PANTHER" id="PTHR43744">
    <property type="entry name" value="ABC TRANSPORTER PERMEASE PROTEIN MG189-RELATED-RELATED"/>
    <property type="match status" value="1"/>
</dbReference>
<feature type="transmembrane region" description="Helical" evidence="7">
    <location>
        <begin position="185"/>
        <end position="204"/>
    </location>
</feature>
<evidence type="ECO:0000256" key="7">
    <source>
        <dbReference type="RuleBase" id="RU363032"/>
    </source>
</evidence>
<feature type="transmembrane region" description="Helical" evidence="7">
    <location>
        <begin position="39"/>
        <end position="60"/>
    </location>
</feature>
<accession>A0ABP9RS40</accession>
<keyword evidence="6 7" id="KW-0472">Membrane</keyword>
<feature type="region of interest" description="Disordered" evidence="8">
    <location>
        <begin position="1"/>
        <end position="30"/>
    </location>
</feature>
<dbReference type="RefSeq" id="WP_345630039.1">
    <property type="nucleotide sequence ID" value="NZ_BAABJQ010000007.1"/>
</dbReference>
<dbReference type="EMBL" id="BAABJQ010000007">
    <property type="protein sequence ID" value="GAA5185698.1"/>
    <property type="molecule type" value="Genomic_DNA"/>
</dbReference>
<comment type="similarity">
    <text evidence="7">Belongs to the binding-protein-dependent transport system permease family.</text>
</comment>
<protein>
    <submittedName>
        <fullName evidence="10">Carbohydrate ABC transporter permease</fullName>
    </submittedName>
</protein>
<evidence type="ECO:0000256" key="4">
    <source>
        <dbReference type="ARBA" id="ARBA00022692"/>
    </source>
</evidence>
<proteinExistence type="inferred from homology"/>
<dbReference type="PANTHER" id="PTHR43744:SF12">
    <property type="entry name" value="ABC TRANSPORTER PERMEASE PROTEIN MG189-RELATED"/>
    <property type="match status" value="1"/>
</dbReference>
<reference evidence="11" key="1">
    <citation type="journal article" date="2019" name="Int. J. Syst. Evol. Microbiol.">
        <title>The Global Catalogue of Microorganisms (GCM) 10K type strain sequencing project: providing services to taxonomists for standard genome sequencing and annotation.</title>
        <authorList>
            <consortium name="The Broad Institute Genomics Platform"/>
            <consortium name="The Broad Institute Genome Sequencing Center for Infectious Disease"/>
            <person name="Wu L."/>
            <person name="Ma J."/>
        </authorList>
    </citation>
    <scope>NUCLEOTIDE SEQUENCE [LARGE SCALE GENOMIC DNA]</scope>
    <source>
        <strain evidence="11">JCM 18304</strain>
    </source>
</reference>
<keyword evidence="3" id="KW-1003">Cell membrane</keyword>
<evidence type="ECO:0000256" key="6">
    <source>
        <dbReference type="ARBA" id="ARBA00023136"/>
    </source>
</evidence>
<dbReference type="InterPro" id="IPR035906">
    <property type="entry name" value="MetI-like_sf"/>
</dbReference>
<evidence type="ECO:0000256" key="8">
    <source>
        <dbReference type="SAM" id="MobiDB-lite"/>
    </source>
</evidence>
<comment type="caution">
    <text evidence="10">The sequence shown here is derived from an EMBL/GenBank/DDBJ whole genome shotgun (WGS) entry which is preliminary data.</text>
</comment>
<feature type="transmembrane region" description="Helical" evidence="7">
    <location>
        <begin position="119"/>
        <end position="139"/>
    </location>
</feature>
<keyword evidence="11" id="KW-1185">Reference proteome</keyword>
<name>A0ABP9RS40_9ACTN</name>
<keyword evidence="4 7" id="KW-0812">Transmembrane</keyword>
<evidence type="ECO:0000256" key="2">
    <source>
        <dbReference type="ARBA" id="ARBA00022448"/>
    </source>
</evidence>
<dbReference type="InterPro" id="IPR000515">
    <property type="entry name" value="MetI-like"/>
</dbReference>
<feature type="transmembrane region" description="Helical" evidence="7">
    <location>
        <begin position="225"/>
        <end position="247"/>
    </location>
</feature>
<feature type="transmembrane region" description="Helical" evidence="7">
    <location>
        <begin position="151"/>
        <end position="173"/>
    </location>
</feature>
<organism evidence="10 11">
    <name type="scientific">Rugosimonospora acidiphila</name>
    <dbReference type="NCBI Taxonomy" id="556531"/>
    <lineage>
        <taxon>Bacteria</taxon>
        <taxon>Bacillati</taxon>
        <taxon>Actinomycetota</taxon>
        <taxon>Actinomycetes</taxon>
        <taxon>Micromonosporales</taxon>
        <taxon>Micromonosporaceae</taxon>
        <taxon>Rugosimonospora</taxon>
    </lineage>
</organism>
<dbReference type="PROSITE" id="PS50928">
    <property type="entry name" value="ABC_TM1"/>
    <property type="match status" value="1"/>
</dbReference>
<evidence type="ECO:0000313" key="10">
    <source>
        <dbReference type="EMBL" id="GAA5185698.1"/>
    </source>
</evidence>
<evidence type="ECO:0000256" key="3">
    <source>
        <dbReference type="ARBA" id="ARBA00022475"/>
    </source>
</evidence>
<dbReference type="Proteomes" id="UP001501570">
    <property type="component" value="Unassembled WGS sequence"/>
</dbReference>